<comment type="caution">
    <text evidence="14">The sequence shown here is derived from an EMBL/GenBank/DDBJ whole genome shotgun (WGS) entry which is preliminary data.</text>
</comment>
<dbReference type="RefSeq" id="XP_021877688.1">
    <property type="nucleotide sequence ID" value="XM_022028088.1"/>
</dbReference>
<evidence type="ECO:0000256" key="10">
    <source>
        <dbReference type="ARBA" id="ARBA00025661"/>
    </source>
</evidence>
<evidence type="ECO:0000256" key="2">
    <source>
        <dbReference type="ARBA" id="ARBA00010289"/>
    </source>
</evidence>
<comment type="subunit">
    <text evidence="3">Component of the SRB8-11 complex, which itself associates with the Mediator complex.</text>
</comment>
<evidence type="ECO:0000256" key="3">
    <source>
        <dbReference type="ARBA" id="ARBA00011629"/>
    </source>
</evidence>
<reference evidence="14 15" key="1">
    <citation type="submission" date="2016-07" db="EMBL/GenBank/DDBJ databases">
        <title>Pervasive Adenine N6-methylation of Active Genes in Fungi.</title>
        <authorList>
            <consortium name="DOE Joint Genome Institute"/>
            <person name="Mondo S.J."/>
            <person name="Dannebaum R.O."/>
            <person name="Kuo R.C."/>
            <person name="Labutti K."/>
            <person name="Haridas S."/>
            <person name="Kuo A."/>
            <person name="Salamov A."/>
            <person name="Ahrendt S.R."/>
            <person name="Lipzen A."/>
            <person name="Sullivan W."/>
            <person name="Andreopoulos W.B."/>
            <person name="Clum A."/>
            <person name="Lindquist E."/>
            <person name="Daum C."/>
            <person name="Ramamoorthy G.K."/>
            <person name="Gryganskyi A."/>
            <person name="Culley D."/>
            <person name="Magnuson J.K."/>
            <person name="James T.Y."/>
            <person name="O'Malley M.A."/>
            <person name="Stajich J.E."/>
            <person name="Spatafora J.W."/>
            <person name="Visel A."/>
            <person name="Grigoriev I.V."/>
        </authorList>
    </citation>
    <scope>NUCLEOTIDE SEQUENCE [LARGE SCALE GENOMIC DNA]</scope>
    <source>
        <strain evidence="14 15">NRRL 3116</strain>
    </source>
</reference>
<feature type="compositionally biased region" description="Polar residues" evidence="12">
    <location>
        <begin position="352"/>
        <end position="369"/>
    </location>
</feature>
<comment type="similarity">
    <text evidence="2">Belongs to the Mediator complex subunit 12 family.</text>
</comment>
<feature type="region of interest" description="Disordered" evidence="12">
    <location>
        <begin position="1661"/>
        <end position="1697"/>
    </location>
</feature>
<proteinExistence type="inferred from homology"/>
<dbReference type="GO" id="GO:0006357">
    <property type="term" value="P:regulation of transcription by RNA polymerase II"/>
    <property type="evidence" value="ECO:0007669"/>
    <property type="project" value="InterPro"/>
</dbReference>
<dbReference type="Pfam" id="PF09497">
    <property type="entry name" value="Med12"/>
    <property type="match status" value="1"/>
</dbReference>
<dbReference type="GO" id="GO:0003712">
    <property type="term" value="F:transcription coregulator activity"/>
    <property type="evidence" value="ECO:0007669"/>
    <property type="project" value="InterPro"/>
</dbReference>
<accession>A0A1Y2GC55</accession>
<comment type="function">
    <text evidence="10">Component of the SRB8-11 complex. The SRB8-11 complex is a regulatory module of the Mediator complex which is itself involved in regulation of basal and activated RNA polymerase II-dependent transcription. The SRB8-11 complex may be involved in the transcriptional repression of a subset of genes regulated by Mediator. It may inhibit the association of the Mediator complex with RNA polymerase II to form the holoenzyme complex.</text>
</comment>
<keyword evidence="15" id="KW-1185">Reference proteome</keyword>
<evidence type="ECO:0000256" key="12">
    <source>
        <dbReference type="SAM" id="MobiDB-lite"/>
    </source>
</evidence>
<dbReference type="InterPro" id="IPR057344">
    <property type="entry name" value="ARM_SRB8"/>
</dbReference>
<feature type="compositionally biased region" description="Low complexity" evidence="12">
    <location>
        <begin position="1502"/>
        <end position="1516"/>
    </location>
</feature>
<feature type="compositionally biased region" description="Low complexity" evidence="12">
    <location>
        <begin position="116"/>
        <end position="152"/>
    </location>
</feature>
<evidence type="ECO:0000256" key="9">
    <source>
        <dbReference type="ARBA" id="ARBA00023242"/>
    </source>
</evidence>
<feature type="region of interest" description="Disordered" evidence="12">
    <location>
        <begin position="352"/>
        <end position="372"/>
    </location>
</feature>
<keyword evidence="8" id="KW-0804">Transcription</keyword>
<keyword evidence="7" id="KW-0010">Activator</keyword>
<dbReference type="Proteomes" id="UP000193648">
    <property type="component" value="Unassembled WGS sequence"/>
</dbReference>
<evidence type="ECO:0000259" key="13">
    <source>
        <dbReference type="SMART" id="SM01281"/>
    </source>
</evidence>
<feature type="compositionally biased region" description="Polar residues" evidence="12">
    <location>
        <begin position="1388"/>
        <end position="1404"/>
    </location>
</feature>
<keyword evidence="6" id="KW-0805">Transcription regulation</keyword>
<feature type="region of interest" description="Disordered" evidence="12">
    <location>
        <begin position="1"/>
        <end position="182"/>
    </location>
</feature>
<dbReference type="GeneID" id="33569931"/>
<evidence type="ECO:0000313" key="14">
    <source>
        <dbReference type="EMBL" id="ORZ06767.1"/>
    </source>
</evidence>
<dbReference type="SMART" id="SM01281">
    <property type="entry name" value="Med12"/>
    <property type="match status" value="1"/>
</dbReference>
<evidence type="ECO:0000256" key="6">
    <source>
        <dbReference type="ARBA" id="ARBA00023015"/>
    </source>
</evidence>
<feature type="region of interest" description="Disordered" evidence="12">
    <location>
        <begin position="1388"/>
        <end position="1411"/>
    </location>
</feature>
<evidence type="ECO:0000256" key="11">
    <source>
        <dbReference type="ARBA" id="ARBA00032010"/>
    </source>
</evidence>
<name>A0A1Y2GC55_9FUNG</name>
<feature type="compositionally biased region" description="Basic residues" evidence="12">
    <location>
        <begin position="1"/>
        <end position="11"/>
    </location>
</feature>
<dbReference type="InterPro" id="IPR021990">
    <property type="entry name" value="Mediator_Med12_LCEWAV"/>
</dbReference>
<dbReference type="Pfam" id="PF12145">
    <property type="entry name" value="Med12-LCEWAV"/>
    <property type="match status" value="1"/>
</dbReference>
<feature type="domain" description="Mediator complex subunit Med12" evidence="13">
    <location>
        <begin position="245"/>
        <end position="307"/>
    </location>
</feature>
<evidence type="ECO:0000256" key="4">
    <source>
        <dbReference type="ARBA" id="ARBA00019622"/>
    </source>
</evidence>
<dbReference type="PANTHER" id="PTHR46567">
    <property type="entry name" value="MEDIATOR OF RNA POLYMERASE II TRANSCRIPTION SUBUNIT 12"/>
    <property type="match status" value="1"/>
</dbReference>
<feature type="compositionally biased region" description="Gly residues" evidence="12">
    <location>
        <begin position="24"/>
        <end position="35"/>
    </location>
</feature>
<dbReference type="InterPro" id="IPR019035">
    <property type="entry name" value="Mediator_Med12"/>
</dbReference>
<dbReference type="InParanoid" id="A0A1Y2GC55"/>
<dbReference type="OrthoDB" id="20828at2759"/>
<evidence type="ECO:0000256" key="1">
    <source>
        <dbReference type="ARBA" id="ARBA00004123"/>
    </source>
</evidence>
<feature type="compositionally biased region" description="Low complexity" evidence="12">
    <location>
        <begin position="83"/>
        <end position="108"/>
    </location>
</feature>
<feature type="region of interest" description="Disordered" evidence="12">
    <location>
        <begin position="1486"/>
        <end position="1553"/>
    </location>
</feature>
<dbReference type="Pfam" id="PF25326">
    <property type="entry name" value="ARM_SRB8"/>
    <property type="match status" value="1"/>
</dbReference>
<keyword evidence="9" id="KW-0539">Nucleus</keyword>
<dbReference type="EMBL" id="MCFF01000044">
    <property type="protein sequence ID" value="ORZ06767.1"/>
    <property type="molecule type" value="Genomic_DNA"/>
</dbReference>
<evidence type="ECO:0000256" key="8">
    <source>
        <dbReference type="ARBA" id="ARBA00023163"/>
    </source>
</evidence>
<organism evidence="14 15">
    <name type="scientific">Lobosporangium transversale</name>
    <dbReference type="NCBI Taxonomy" id="64571"/>
    <lineage>
        <taxon>Eukaryota</taxon>
        <taxon>Fungi</taxon>
        <taxon>Fungi incertae sedis</taxon>
        <taxon>Mucoromycota</taxon>
        <taxon>Mortierellomycotina</taxon>
        <taxon>Mortierellomycetes</taxon>
        <taxon>Mortierellales</taxon>
        <taxon>Mortierellaceae</taxon>
        <taxon>Lobosporangium</taxon>
    </lineage>
</organism>
<comment type="subcellular location">
    <subcellularLocation>
        <location evidence="1">Nucleus</location>
    </subcellularLocation>
</comment>
<gene>
    <name evidence="14" type="ORF">BCR41DRAFT_389105</name>
</gene>
<protein>
    <recommendedName>
        <fullName evidence="4">Mediator of RNA polymerase II transcription subunit 12</fullName>
    </recommendedName>
    <alternativeName>
        <fullName evidence="11">Mediator complex subunit 12</fullName>
    </alternativeName>
</protein>
<dbReference type="GO" id="GO:0016592">
    <property type="term" value="C:mediator complex"/>
    <property type="evidence" value="ECO:0007669"/>
    <property type="project" value="InterPro"/>
</dbReference>
<evidence type="ECO:0000313" key="15">
    <source>
        <dbReference type="Proteomes" id="UP000193648"/>
    </source>
</evidence>
<keyword evidence="5" id="KW-0678">Repressor</keyword>
<dbReference type="STRING" id="64571.A0A1Y2GC55"/>
<feature type="compositionally biased region" description="Low complexity" evidence="12">
    <location>
        <begin position="1663"/>
        <end position="1695"/>
    </location>
</feature>
<sequence length="1917" mass="214247">MSKYPGHHPVNHPRGGFPPYPPGSGSGPGQVGPGGTNMNNIPGQGLPGPTRIGFPSGRPMGNMSLNNQGHNIGGGYPGQFPPSNMSYGNSNNNNNMVNPNNNSNSNNSQMPYGHASQHTTPTHSPYSSSPSSSAYSNSNKPHSTAPLRRYILLPPPRKRKLHKTSDLGYPGVFPQRPGQDEDQMTPTNVKAGFMDKGIIQNDIVSAQGILADGLQDPKKLRELGAFMVEVLKKRQESNRITGPSTFRPPSRATLNDQKKEQWLSDLSGTVSLRRLSKSVPHGFKSEKLLEALAQRQVPLLRATWYIKIVALSEMQPQRNRPGITQHQYSAEWTAIVNLFLRKQLLEINPNPTSKPATSALNPASGTQNVKPWANEEAKEKWEAKWRYSVMLTKWQYNEGLLDHRHFLRVTVEQLTTLGFEQVTLLLSLISMFLSEYARSRLLMRLLIEGLLSTLQSVQKHPSYNQPVFRYSDLELELKRMIQSIFLSTPDMFVIPKAWAIHSSLLQQVLLQDMQTTVYKPAVFPNVVSVLEAQYKMIHARVNVFTGLSSIGSDQDWKSARLGNHVDILDHIDHTSDLEQVAQEYFSEAVDSYTPSSIPSTPSKMTFSPATTPLAGTSLPIPPSSPSTSHTSSSSQWIDRVWKSRLNTLCEWAITNSRYGHHRVYIACTLLGIWRDDPILSPRIPLEERTMVLQGALLEFLDTFNGSQNQTSSYGDASHGHQQHSSHGNEDTLDAMARLFGNLIHDRLFSYQQYLQRLIARGDLQPSKRCQESTIRHLKYLQSFPLHKGAKPHHLNQRRVVLFGVNGEDEYDRECFESIISQVKAKLPYMFSPEAGNMTAPVKDSPQDSVELAMPLSIQLTELILSASRFCQLRVTTRLLDTVKSFVVKKIEVGEDNWRVMTSPGLSLMNARQFATVVNVMEVASDFHSLYDVCTWLLEHTADKTLLTYIVNIAKKHYMVWAAMGVLIKFSQAILDKHYELQAKSVNIKALPRYLAFEAHNVPEDIRAQMEGDLITGKPATTSGVNIPSQYFELQNLLSDSSPTAVYNLASVLYSKYGGLAHWPLQLFSECVDALHKLDSTLTDDPTSHGCPPSTSARMDLIRATRLYAELLVEMAERVGNGCMNDVVLSWLRLHDLDWMMSVLGSVSTNEEAAYEKHPMWFLSFMMQLVIQGFCSIEVLVQDMCGTMLNKIANNIQQPSSHMELHGEHLEEIQMQQTMPDQSALRLCLTMVVLLRLLLLEDAFSNPRASHAYGSSHHTLSLELHIQRLGIPFTIAELHALQTQRYSRLMAMQQQSRNEQEWSRETETNPLSSQPSLLEQRMMLVQFQICRDLVWIESCLPLNHKVLHEIHEYRKDWALSADWLREKCLANVDDAYKMFLQTRMGQGQWRSDLSGSQANTESSNKNNKKHSEVVDRKMMETFQMLVAESHESLLLLDTYGEGSLTASMVHQRKFRSIFSRVDPWTFDRRKVEFWLLLDNVMMERTAREKRSGSDGGLSKENNGSSGPVPSSASSSSGFMMMEGVTMTAGPGNPSEGAEPVGLTSSGGGAGMNTGVEGDSLQQLIQIFFQEFVLSENSNKELLGRMIIGMRSDAVEEFIRFGYSILAGNPNDPFPHNVMIAHRPVTSTAYVKIVANFHYIMEILLKEGQPTVPLSLVADENSTQSSVTAVAPSPTPSASNSQPTNNNANNNANNNQTVDPLQGLDAAQLESRIGFAKSLLLQLKKFEDRIKFFDVMHAIGCSYEEASKVIQDSETAGADMEDLLLNASMQRSHLAQSQLHLMSENNPFQQQQQQQKPAHSTTSDVSNASSAVYLIDLRTSLCLRLRLLVPLLPVILQQPSPAACDLATYVIRLTNLLVSSIVHGQGSEERLFEFCLDMVSCLMDEVLLLSASSRDASDDKLDPNGVCKQDFQNFALSAA</sequence>
<evidence type="ECO:0000256" key="5">
    <source>
        <dbReference type="ARBA" id="ARBA00022491"/>
    </source>
</evidence>
<dbReference type="PANTHER" id="PTHR46567:SF1">
    <property type="entry name" value="MEDIATOR OF RNA POLYMERASE II TRANSCRIPTION SUBUNIT 12"/>
    <property type="match status" value="1"/>
</dbReference>
<evidence type="ECO:0000256" key="7">
    <source>
        <dbReference type="ARBA" id="ARBA00023159"/>
    </source>
</evidence>